<dbReference type="PANTHER" id="PTHR11669:SF8">
    <property type="entry name" value="DNA POLYMERASE III SUBUNIT DELTA"/>
    <property type="match status" value="1"/>
</dbReference>
<dbReference type="FunFam" id="3.40.50.300:FF:001255">
    <property type="entry name" value="DNA polymerase III subunit delta"/>
    <property type="match status" value="1"/>
</dbReference>
<dbReference type="InterPro" id="IPR027417">
    <property type="entry name" value="P-loop_NTPase"/>
</dbReference>
<reference evidence="1 2" key="1">
    <citation type="journal article" date="2015" name="Genome Announc.">
        <title>Expanding the biotechnology potential of lactobacilli through comparative genomics of 213 strains and associated genera.</title>
        <authorList>
            <person name="Sun Z."/>
            <person name="Harris H.M."/>
            <person name="McCann A."/>
            <person name="Guo C."/>
            <person name="Argimon S."/>
            <person name="Zhang W."/>
            <person name="Yang X."/>
            <person name="Jeffery I.B."/>
            <person name="Cooney J.C."/>
            <person name="Kagawa T.F."/>
            <person name="Liu W."/>
            <person name="Song Y."/>
            <person name="Salvetti E."/>
            <person name="Wrobel A."/>
            <person name="Rasinkangas P."/>
            <person name="Parkhill J."/>
            <person name="Rea M.C."/>
            <person name="O'Sullivan O."/>
            <person name="Ritari J."/>
            <person name="Douillard F.P."/>
            <person name="Paul Ross R."/>
            <person name="Yang R."/>
            <person name="Briner A.E."/>
            <person name="Felis G.E."/>
            <person name="de Vos W.M."/>
            <person name="Barrangou R."/>
            <person name="Klaenhammer T.R."/>
            <person name="Caufield P.W."/>
            <person name="Cui Y."/>
            <person name="Zhang H."/>
            <person name="O'Toole P.W."/>
        </authorList>
    </citation>
    <scope>NUCLEOTIDE SEQUENCE [LARGE SCALE GENOMIC DNA]</scope>
    <source>
        <strain evidence="1 2">DSM 20653</strain>
    </source>
</reference>
<dbReference type="PANTHER" id="PTHR11669">
    <property type="entry name" value="REPLICATION FACTOR C / DNA POLYMERASE III GAMMA-TAU SUBUNIT"/>
    <property type="match status" value="1"/>
</dbReference>
<name>A0A0R1ZC49_9LACO</name>
<evidence type="ECO:0000313" key="1">
    <source>
        <dbReference type="EMBL" id="KRM52480.1"/>
    </source>
</evidence>
<dbReference type="SUPFAM" id="SSF52540">
    <property type="entry name" value="P-loop containing nucleoside triphosphate hydrolases"/>
    <property type="match status" value="1"/>
</dbReference>
<gene>
    <name evidence="1" type="ORF">FC64_GL000523</name>
</gene>
<organism evidence="1 2">
    <name type="scientific">Ligilactobacillus araffinosus DSM 20653</name>
    <dbReference type="NCBI Taxonomy" id="1423820"/>
    <lineage>
        <taxon>Bacteria</taxon>
        <taxon>Bacillati</taxon>
        <taxon>Bacillota</taxon>
        <taxon>Bacilli</taxon>
        <taxon>Lactobacillales</taxon>
        <taxon>Lactobacillaceae</taxon>
        <taxon>Ligilactobacillus</taxon>
    </lineage>
</organism>
<dbReference type="Gene3D" id="3.40.50.300">
    <property type="entry name" value="P-loop containing nucleotide triphosphate hydrolases"/>
    <property type="match status" value="1"/>
</dbReference>
<dbReference type="EMBL" id="AYYZ01000020">
    <property type="protein sequence ID" value="KRM52480.1"/>
    <property type="molecule type" value="Genomic_DNA"/>
</dbReference>
<evidence type="ECO:0000313" key="2">
    <source>
        <dbReference type="Proteomes" id="UP000051291"/>
    </source>
</evidence>
<dbReference type="AlphaFoldDB" id="A0A0R1ZC49"/>
<dbReference type="Pfam" id="PF13177">
    <property type="entry name" value="DNA_pol3_delta2"/>
    <property type="match status" value="1"/>
</dbReference>
<comment type="caution">
    <text evidence="1">The sequence shown here is derived from an EMBL/GenBank/DDBJ whole genome shotgun (WGS) entry which is preliminary data.</text>
</comment>
<protein>
    <submittedName>
        <fullName evidence="1">DNA polymerase III subunit delta</fullName>
    </submittedName>
</protein>
<dbReference type="Proteomes" id="UP000051291">
    <property type="component" value="Unassembled WGS sequence"/>
</dbReference>
<dbReference type="NCBIfam" id="TIGR00678">
    <property type="entry name" value="holB"/>
    <property type="match status" value="1"/>
</dbReference>
<keyword evidence="2" id="KW-1185">Reference proteome</keyword>
<dbReference type="InterPro" id="IPR050238">
    <property type="entry name" value="DNA_Rep/Repair_Clamp_Loader"/>
</dbReference>
<dbReference type="GO" id="GO:0003887">
    <property type="term" value="F:DNA-directed DNA polymerase activity"/>
    <property type="evidence" value="ECO:0007669"/>
    <property type="project" value="InterPro"/>
</dbReference>
<accession>A0A0R1ZC49</accession>
<dbReference type="InterPro" id="IPR004622">
    <property type="entry name" value="DNA_pol_HolB"/>
</dbReference>
<dbReference type="NCBIfam" id="NF005972">
    <property type="entry name" value="PRK08058.1"/>
    <property type="match status" value="1"/>
</dbReference>
<dbReference type="RefSeq" id="WP_057906560.1">
    <property type="nucleotide sequence ID" value="NZ_AYYZ01000020.1"/>
</dbReference>
<dbReference type="GO" id="GO:0006261">
    <property type="term" value="P:DNA-templated DNA replication"/>
    <property type="evidence" value="ECO:0007669"/>
    <property type="project" value="TreeGrafter"/>
</dbReference>
<proteinExistence type="predicted"/>
<dbReference type="GO" id="GO:0008408">
    <property type="term" value="F:3'-5' exonuclease activity"/>
    <property type="evidence" value="ECO:0007669"/>
    <property type="project" value="InterPro"/>
</dbReference>
<dbReference type="PATRIC" id="fig|1423820.4.peg.527"/>
<dbReference type="STRING" id="1423820.FC64_GL000523"/>
<sequence length="332" mass="37322">MEQEITAIQPQLTQHFAKLINEKRLAHAYLLSGASGTGKLSLAVWIAQGIFCNQRNADGTPCLKCSECRRIAANEHPDVVRIIPEGRSIKVDQVRYLKSEFSKSGLEGNRKVFIIQDVEKMTTSAANSLLKFIEEPNGSITAFLLSSHANQILPTIVSRCQVVEMASLNRETQLKRLMDAGIDKAVASVLVNLNADLDELVALGTDEQFQKLLAEVVNWMKAILADDWRAFVYIQTRLMPLVDERPAQERLLELMVMICRDLILLRYHQDAEVAFITEKKMLAQAAAQIPASQLTKGVELVMNCWNQLAVNVSYQNVLEGLTLRLCRCYHKR</sequence>